<dbReference type="InterPro" id="IPR036034">
    <property type="entry name" value="PDZ_sf"/>
</dbReference>
<feature type="compositionally biased region" description="Basic and acidic residues" evidence="1">
    <location>
        <begin position="822"/>
        <end position="837"/>
    </location>
</feature>
<dbReference type="Gene3D" id="2.30.42.10">
    <property type="match status" value="1"/>
</dbReference>
<dbReference type="GeneID" id="20238657"/>
<feature type="region of interest" description="Disordered" evidence="1">
    <location>
        <begin position="797"/>
        <end position="949"/>
    </location>
</feature>
<dbReference type="STRING" id="225164.V4ALU4"/>
<protein>
    <recommendedName>
        <fullName evidence="2">PDZ domain-containing protein</fullName>
    </recommendedName>
</protein>
<feature type="compositionally biased region" description="Basic and acidic residues" evidence="1">
    <location>
        <begin position="651"/>
        <end position="661"/>
    </location>
</feature>
<gene>
    <name evidence="3" type="ORF">LOTGIDRAFT_161268</name>
</gene>
<organism evidence="3 4">
    <name type="scientific">Lottia gigantea</name>
    <name type="common">Giant owl limpet</name>
    <dbReference type="NCBI Taxonomy" id="225164"/>
    <lineage>
        <taxon>Eukaryota</taxon>
        <taxon>Metazoa</taxon>
        <taxon>Spiralia</taxon>
        <taxon>Lophotrochozoa</taxon>
        <taxon>Mollusca</taxon>
        <taxon>Gastropoda</taxon>
        <taxon>Patellogastropoda</taxon>
        <taxon>Lottioidea</taxon>
        <taxon>Lottiidae</taxon>
        <taxon>Lottia</taxon>
    </lineage>
</organism>
<accession>V4ALU4</accession>
<dbReference type="PROSITE" id="PS50106">
    <property type="entry name" value="PDZ"/>
    <property type="match status" value="1"/>
</dbReference>
<feature type="region of interest" description="Disordered" evidence="1">
    <location>
        <begin position="180"/>
        <end position="234"/>
    </location>
</feature>
<feature type="region of interest" description="Disordered" evidence="1">
    <location>
        <begin position="460"/>
        <end position="480"/>
    </location>
</feature>
<feature type="compositionally biased region" description="Basic and acidic residues" evidence="1">
    <location>
        <begin position="521"/>
        <end position="533"/>
    </location>
</feature>
<dbReference type="KEGG" id="lgi:LOTGIDRAFT_161268"/>
<feature type="compositionally biased region" description="Polar residues" evidence="1">
    <location>
        <begin position="626"/>
        <end position="644"/>
    </location>
</feature>
<dbReference type="InterPro" id="IPR001478">
    <property type="entry name" value="PDZ"/>
</dbReference>
<feature type="domain" description="PDZ" evidence="2">
    <location>
        <begin position="1"/>
        <end position="61"/>
    </location>
</feature>
<dbReference type="Pfam" id="PF00595">
    <property type="entry name" value="PDZ"/>
    <property type="match status" value="1"/>
</dbReference>
<sequence length="1028" mass="112013">MNTPIKRLLPSGVCARDQKLQIGDRLVSCNGQSLKGVTQNECLNILKSAGNDLKLTVLSSDNLAHLGMDSNTDSDTESVNNNFYKNGFEDVQHSEHGLSASKTNANVLFAQQNVKLAYTPPYIPHQVPSDSESSVASTPSKETQSVISEVDQHILDLTGLETSQLNGMESSAEHNLMSDNNSLLESIPPPVEFSDNPISPEESETSTLTDRSDTSLPVTNLDDLLGNNSTATNMPIRTTSTPIHNASSMILNSFPEHDELLTVVSTSNNVVQSDASDKFREKIPYTDIDNVQTSSAQNSKTSSNNILEFDTKVSNVIEGGQATTLFDIGVKSVSDAGHVSQTSNIDDLLFLDQTNIQQSSSNSSVEINNEAVSQEQNVSPQVNVLNSEQTNEKTSKSTDNVTTVQVGLISLDPNGVVDEGLVTKVPIIDLDNPKHGPQIENQVTQVVVNERPKITKVDVGYDKSNSSHRHENEPQIPGATVFSVDDDVKESNTARITIDNPTPPVPTPRLSPQVVPRKHLTRSEGSDSHEKQRVPSSPTPLPRKTHAHSVVQTHFQESHQEPSLTLNTAKLVEAAKPSATIVVCNSDQDITKSGNNIETDVNQSVKTITESKPTLIHDSEKDQVESSKSIIDTSQKSQNSTITVKTPRLKSSKEERSDRSGKVMVTTCQTSDIRLFRPVEEEESIQPMTFVQDELGNRNCVPTPPNTPKRQPKKKDEGAKKELTDILMNLVNLESTSDNDGQPESTVIEEGLIEPQKVSRQTMETVLGAFSGLIPSLDKPQKKSIFQKAVSEVIDDIDDDNNNVPKDQRRKSDSYDTDETDSLAKTKKASENSKPVKEIPSVLHSGFASISEALQSKSNDSATYSENLKEKDRSMSNKPNAFKLSDSSSVSVSQNVREKPKDIESRNKPKESTQKNRQQDTAPNSEKAVPKPSLISATAPKKISPTPHITTIRTQPFSSFKSGLTSFSTNKASKADYPKRRCEDQPFQVDVLKGIAGLGIKLAVGNDGLVKVTNIQTSGPVAKNGQVK</sequence>
<feature type="region of interest" description="Disordered" evidence="1">
    <location>
        <begin position="612"/>
        <end position="663"/>
    </location>
</feature>
<evidence type="ECO:0000259" key="2">
    <source>
        <dbReference type="PROSITE" id="PS50106"/>
    </source>
</evidence>
<dbReference type="OrthoDB" id="10689489at2759"/>
<feature type="region of interest" description="Disordered" evidence="1">
    <location>
        <begin position="694"/>
        <end position="719"/>
    </location>
</feature>
<feature type="compositionally biased region" description="Polar residues" evidence="1">
    <location>
        <begin position="128"/>
        <end position="146"/>
    </location>
</feature>
<reference evidence="3 4" key="1">
    <citation type="journal article" date="2013" name="Nature">
        <title>Insights into bilaterian evolution from three spiralian genomes.</title>
        <authorList>
            <person name="Simakov O."/>
            <person name="Marletaz F."/>
            <person name="Cho S.J."/>
            <person name="Edsinger-Gonzales E."/>
            <person name="Havlak P."/>
            <person name="Hellsten U."/>
            <person name="Kuo D.H."/>
            <person name="Larsson T."/>
            <person name="Lv J."/>
            <person name="Arendt D."/>
            <person name="Savage R."/>
            <person name="Osoegawa K."/>
            <person name="de Jong P."/>
            <person name="Grimwood J."/>
            <person name="Chapman J.A."/>
            <person name="Shapiro H."/>
            <person name="Aerts A."/>
            <person name="Otillar R.P."/>
            <person name="Terry A.Y."/>
            <person name="Boore J.L."/>
            <person name="Grigoriev I.V."/>
            <person name="Lindberg D.R."/>
            <person name="Seaver E.C."/>
            <person name="Weisblat D.A."/>
            <person name="Putnam N.H."/>
            <person name="Rokhsar D.S."/>
        </authorList>
    </citation>
    <scope>NUCLEOTIDE SEQUENCE [LARGE SCALE GENOMIC DNA]</scope>
</reference>
<name>V4ALU4_LOTGI</name>
<dbReference type="RefSeq" id="XP_009054841.1">
    <property type="nucleotide sequence ID" value="XM_009056593.1"/>
</dbReference>
<dbReference type="EMBL" id="KB201802">
    <property type="protein sequence ID" value="ESO94566.1"/>
    <property type="molecule type" value="Genomic_DNA"/>
</dbReference>
<feature type="compositionally biased region" description="Polar residues" evidence="1">
    <location>
        <begin position="852"/>
        <end position="866"/>
    </location>
</feature>
<feature type="region of interest" description="Disordered" evidence="1">
    <location>
        <begin position="494"/>
        <end position="547"/>
    </location>
</feature>
<keyword evidence="4" id="KW-1185">Reference proteome</keyword>
<evidence type="ECO:0000313" key="3">
    <source>
        <dbReference type="EMBL" id="ESO94566.1"/>
    </source>
</evidence>
<evidence type="ECO:0000256" key="1">
    <source>
        <dbReference type="SAM" id="MobiDB-lite"/>
    </source>
</evidence>
<evidence type="ECO:0000313" key="4">
    <source>
        <dbReference type="Proteomes" id="UP000030746"/>
    </source>
</evidence>
<feature type="compositionally biased region" description="Basic and acidic residues" evidence="1">
    <location>
        <begin position="615"/>
        <end position="625"/>
    </location>
</feature>
<dbReference type="SUPFAM" id="SSF50156">
    <property type="entry name" value="PDZ domain-like"/>
    <property type="match status" value="1"/>
</dbReference>
<proteinExistence type="predicted"/>
<feature type="region of interest" description="Disordered" evidence="1">
    <location>
        <begin position="121"/>
        <end position="146"/>
    </location>
</feature>
<dbReference type="CTD" id="20238657"/>
<dbReference type="AlphaFoldDB" id="V4ALU4"/>
<feature type="compositionally biased region" description="Basic and acidic residues" evidence="1">
    <location>
        <begin position="896"/>
        <end position="918"/>
    </location>
</feature>
<dbReference type="CDD" id="cd00136">
    <property type="entry name" value="PDZ_canonical"/>
    <property type="match status" value="1"/>
</dbReference>
<dbReference type="HOGENOM" id="CLU_294791_0_0_1"/>
<dbReference type="Proteomes" id="UP000030746">
    <property type="component" value="Unassembled WGS sequence"/>
</dbReference>